<dbReference type="RefSeq" id="XP_058983832.1">
    <property type="nucleotide sequence ID" value="XM_059127849.1"/>
</dbReference>
<dbReference type="InterPro" id="IPR042185">
    <property type="entry name" value="Serpin_sf_2"/>
</dbReference>
<dbReference type="AlphaFoldDB" id="A0A1I8NAA6"/>
<evidence type="ECO:0000313" key="6">
    <source>
        <dbReference type="Proteomes" id="UP001652621"/>
    </source>
</evidence>
<dbReference type="GO" id="GO:0004867">
    <property type="term" value="F:serine-type endopeptidase inhibitor activity"/>
    <property type="evidence" value="ECO:0007669"/>
    <property type="project" value="InterPro"/>
</dbReference>
<evidence type="ECO:0000256" key="1">
    <source>
        <dbReference type="ARBA" id="ARBA00009500"/>
    </source>
</evidence>
<dbReference type="PANTHER" id="PTHR11461">
    <property type="entry name" value="SERINE PROTEASE INHIBITOR, SERPIN"/>
    <property type="match status" value="1"/>
</dbReference>
<dbReference type="Proteomes" id="UP001652621">
    <property type="component" value="Unplaced"/>
</dbReference>
<evidence type="ECO:0000313" key="8">
    <source>
        <dbReference type="RefSeq" id="XP_058983833.1"/>
    </source>
</evidence>
<evidence type="ECO:0000313" key="5">
    <source>
        <dbReference type="EnsemblMetazoa" id="MDOA013172-PA"/>
    </source>
</evidence>
<evidence type="ECO:0000313" key="7">
    <source>
        <dbReference type="RefSeq" id="XP_058983832.1"/>
    </source>
</evidence>
<dbReference type="GO" id="GO:0005615">
    <property type="term" value="C:extracellular space"/>
    <property type="evidence" value="ECO:0007669"/>
    <property type="project" value="InterPro"/>
</dbReference>
<accession>A0A1I8NAA6</accession>
<dbReference type="SUPFAM" id="SSF56574">
    <property type="entry name" value="Serpins"/>
    <property type="match status" value="1"/>
</dbReference>
<reference evidence="7 8" key="2">
    <citation type="submission" date="2025-05" db="UniProtKB">
        <authorList>
            <consortium name="RefSeq"/>
        </authorList>
    </citation>
    <scope>IDENTIFICATION</scope>
    <source>
        <strain evidence="7 8">Aabys</strain>
        <tissue evidence="7 8">Whole body</tissue>
    </source>
</reference>
<dbReference type="EnsemblMetazoa" id="MDOA013172-RA">
    <property type="protein sequence ID" value="MDOA013172-PA"/>
    <property type="gene ID" value="MDOA013172"/>
</dbReference>
<dbReference type="OrthoDB" id="671595at2759"/>
<feature type="domain" description="Serpin" evidence="4">
    <location>
        <begin position="3"/>
        <end position="295"/>
    </location>
</feature>
<keyword evidence="6" id="KW-1185">Reference proteome</keyword>
<name>A0A1I8NAA6_MUSDO</name>
<organism evidence="5">
    <name type="scientific">Musca domestica</name>
    <name type="common">House fly</name>
    <dbReference type="NCBI Taxonomy" id="7370"/>
    <lineage>
        <taxon>Eukaryota</taxon>
        <taxon>Metazoa</taxon>
        <taxon>Ecdysozoa</taxon>
        <taxon>Arthropoda</taxon>
        <taxon>Hexapoda</taxon>
        <taxon>Insecta</taxon>
        <taxon>Pterygota</taxon>
        <taxon>Neoptera</taxon>
        <taxon>Endopterygota</taxon>
        <taxon>Diptera</taxon>
        <taxon>Brachycera</taxon>
        <taxon>Muscomorpha</taxon>
        <taxon>Muscoidea</taxon>
        <taxon>Muscidae</taxon>
        <taxon>Musca</taxon>
    </lineage>
</organism>
<feature type="signal peptide" evidence="3">
    <location>
        <begin position="1"/>
        <end position="19"/>
    </location>
</feature>
<sequence>MKICLLAAFLLSIAAQVYSISSKEFTLEYIQHTLNSSNEEENFAIAPFAAFELYKDLFESTSIYGFRPQTDSYDDPHLPKAILKHEFKNETYVEQNITMKARWTFNFQTRDTSKRPFHQLDSGDRTYLVDNLRKDDVFRYAFLSELNASVLELPLHLNEIKLLVILPQEENGLEELKDNLLENIDMVDYISKTQFSMTLVRVMLPKFSLEDEQNLMEFYDEISDQDISEYDTIQQTIKLKFKEHGIGDFEKITVLFWNAYSYLRITPEVVDISHPFLFMITNKDGIQFFGQVVKC</sequence>
<evidence type="ECO:0000259" key="4">
    <source>
        <dbReference type="SMART" id="SM00093"/>
    </source>
</evidence>
<dbReference type="Gene3D" id="2.30.39.10">
    <property type="entry name" value="Alpha-1-antitrypsin, domain 1"/>
    <property type="match status" value="1"/>
</dbReference>
<dbReference type="SMART" id="SM00093">
    <property type="entry name" value="SERPIN"/>
    <property type="match status" value="1"/>
</dbReference>
<dbReference type="InterPro" id="IPR023796">
    <property type="entry name" value="Serpin_dom"/>
</dbReference>
<comment type="similarity">
    <text evidence="1 2">Belongs to the serpin family.</text>
</comment>
<dbReference type="InterPro" id="IPR036186">
    <property type="entry name" value="Serpin_sf"/>
</dbReference>
<dbReference type="InterPro" id="IPR000215">
    <property type="entry name" value="Serpin_fam"/>
</dbReference>
<keyword evidence="3" id="KW-0732">Signal</keyword>
<dbReference type="VEuPathDB" id="VectorBase:MDOMA2_015991"/>
<dbReference type="PANTHER" id="PTHR11461:SF211">
    <property type="entry name" value="GH10112P-RELATED"/>
    <property type="match status" value="1"/>
</dbReference>
<gene>
    <name evidence="5" type="primary">101890030</name>
    <name evidence="7 8" type="synonym">LOC101890030</name>
</gene>
<feature type="chain" id="PRO_5044561439" evidence="3">
    <location>
        <begin position="20"/>
        <end position="295"/>
    </location>
</feature>
<evidence type="ECO:0000256" key="2">
    <source>
        <dbReference type="RuleBase" id="RU000411"/>
    </source>
</evidence>
<dbReference type="RefSeq" id="XP_058983833.1">
    <property type="nucleotide sequence ID" value="XM_059127850.1"/>
</dbReference>
<dbReference type="VEuPathDB" id="VectorBase:MDOA013172"/>
<evidence type="ECO:0000256" key="3">
    <source>
        <dbReference type="SAM" id="SignalP"/>
    </source>
</evidence>
<protein>
    <submittedName>
        <fullName evidence="7 8">Ovalbumin</fullName>
    </submittedName>
</protein>
<reference evidence="5" key="1">
    <citation type="submission" date="2020-05" db="UniProtKB">
        <authorList>
            <consortium name="EnsemblMetazoa"/>
        </authorList>
    </citation>
    <scope>IDENTIFICATION</scope>
    <source>
        <strain evidence="5">Aabys</strain>
    </source>
</reference>
<dbReference type="Pfam" id="PF00079">
    <property type="entry name" value="Serpin"/>
    <property type="match status" value="1"/>
</dbReference>
<dbReference type="eggNOG" id="KOG2392">
    <property type="taxonomic scope" value="Eukaryota"/>
</dbReference>
<proteinExistence type="inferred from homology"/>